<dbReference type="GO" id="GO:0005524">
    <property type="term" value="F:ATP binding"/>
    <property type="evidence" value="ECO:0007669"/>
    <property type="project" value="UniProtKB-KW"/>
</dbReference>
<gene>
    <name evidence="10" type="ORF">C7I85_13965</name>
</gene>
<evidence type="ECO:0000256" key="8">
    <source>
        <dbReference type="SAM" id="Phobius"/>
    </source>
</evidence>
<keyword evidence="11" id="KW-1185">Reference proteome</keyword>
<dbReference type="EC" id="2.7.13.3" evidence="2"/>
<feature type="transmembrane region" description="Helical" evidence="8">
    <location>
        <begin position="204"/>
        <end position="225"/>
    </location>
</feature>
<keyword evidence="5" id="KW-0547">Nucleotide-binding</keyword>
<evidence type="ECO:0000256" key="7">
    <source>
        <dbReference type="ARBA" id="ARBA00022840"/>
    </source>
</evidence>
<feature type="transmembrane region" description="Helical" evidence="8">
    <location>
        <begin position="165"/>
        <end position="184"/>
    </location>
</feature>
<dbReference type="GO" id="GO:0004673">
    <property type="term" value="F:protein histidine kinase activity"/>
    <property type="evidence" value="ECO:0007669"/>
    <property type="project" value="UniProtKB-EC"/>
</dbReference>
<dbReference type="PANTHER" id="PTHR41523">
    <property type="entry name" value="TWO-COMPONENT SYSTEM SENSOR PROTEIN"/>
    <property type="match status" value="1"/>
</dbReference>
<accession>A0A2P7SCQ6</accession>
<feature type="transmembrane region" description="Helical" evidence="8">
    <location>
        <begin position="46"/>
        <end position="66"/>
    </location>
</feature>
<keyword evidence="3" id="KW-0597">Phosphoprotein</keyword>
<feature type="transmembrane region" description="Helical" evidence="8">
    <location>
        <begin position="127"/>
        <end position="145"/>
    </location>
</feature>
<dbReference type="OrthoDB" id="9816309at2"/>
<dbReference type="SMART" id="SM00911">
    <property type="entry name" value="HWE_HK"/>
    <property type="match status" value="1"/>
</dbReference>
<keyword evidence="6 10" id="KW-0418">Kinase</keyword>
<dbReference type="Gene3D" id="3.30.565.10">
    <property type="entry name" value="Histidine kinase-like ATPase, C-terminal domain"/>
    <property type="match status" value="1"/>
</dbReference>
<keyword evidence="8" id="KW-0812">Transmembrane</keyword>
<keyword evidence="8" id="KW-0472">Membrane</keyword>
<dbReference type="InterPro" id="IPR036890">
    <property type="entry name" value="HATPase_C_sf"/>
</dbReference>
<keyword evidence="7" id="KW-0067">ATP-binding</keyword>
<sequence>MLSAGEVDDKAKRLLTPNRAWLYYLVFGGAYSALFTLGVYTENNIILSLVWPANAFMLGMLVRFPLLARPPGWIACLLGFAIAIAAVGYGPAVDAGLAIYSFGVVAIGYVLLSSFDRSDQRLERPTSILYLLAAVVPASLYAGIAGSVLNGPVFSTPPTVSAFRYWFSVELLNQLAFLPMILAFPEDRHWARQLPLTLHDQAPIIVLALSAVVGIFFGGMAAFAFPVPALLWCAISYRVFLTALLTFAFCAWAVIATTMGYIDVSNLSQSTVLSISMGGALITLGPLIISTTTATRNEVLDQLRYLAAEREIVSNELEHRIKNLFALVNGLVSLSVRDNPSMRPLAKTLRDRLVALQQAQGLIWTGSASSAAAGKLTSLRELIAVLLSPYQGDADSRFAIYGDDAFVDTGIVTPLALVFHELATNSVKHGALGDPTGMLEVHIRRDIDELRIKWTEKVSRPNDPPGITATGFGSKLLDLTIKSQLRGSYSRTWTAGRMDIEINLPGKLFHAVPHEPGDLAQES</sequence>
<evidence type="ECO:0000256" key="3">
    <source>
        <dbReference type="ARBA" id="ARBA00022553"/>
    </source>
</evidence>
<keyword evidence="4" id="KW-0808">Transferase</keyword>
<evidence type="ECO:0000259" key="9">
    <source>
        <dbReference type="SMART" id="SM00911"/>
    </source>
</evidence>
<evidence type="ECO:0000256" key="6">
    <source>
        <dbReference type="ARBA" id="ARBA00022777"/>
    </source>
</evidence>
<feature type="transmembrane region" description="Helical" evidence="8">
    <location>
        <begin position="21"/>
        <end position="40"/>
    </location>
</feature>
<name>A0A2P7SCQ6_9HYPH</name>
<feature type="transmembrane region" description="Helical" evidence="8">
    <location>
        <begin position="237"/>
        <end position="259"/>
    </location>
</feature>
<evidence type="ECO:0000256" key="5">
    <source>
        <dbReference type="ARBA" id="ARBA00022741"/>
    </source>
</evidence>
<proteinExistence type="predicted"/>
<evidence type="ECO:0000313" key="11">
    <source>
        <dbReference type="Proteomes" id="UP000240653"/>
    </source>
</evidence>
<comment type="catalytic activity">
    <reaction evidence="1">
        <text>ATP + protein L-histidine = ADP + protein N-phospho-L-histidine.</text>
        <dbReference type="EC" id="2.7.13.3"/>
    </reaction>
</comment>
<dbReference type="Pfam" id="PF07536">
    <property type="entry name" value="HWE_HK"/>
    <property type="match status" value="1"/>
</dbReference>
<feature type="domain" description="Signal transduction histidine kinase HWE region" evidence="9">
    <location>
        <begin position="316"/>
        <end position="404"/>
    </location>
</feature>
<feature type="transmembrane region" description="Helical" evidence="8">
    <location>
        <begin position="73"/>
        <end position="91"/>
    </location>
</feature>
<evidence type="ECO:0000256" key="2">
    <source>
        <dbReference type="ARBA" id="ARBA00012438"/>
    </source>
</evidence>
<dbReference type="InterPro" id="IPR011102">
    <property type="entry name" value="Sig_transdc_His_kinase_HWE"/>
</dbReference>
<evidence type="ECO:0000313" key="10">
    <source>
        <dbReference type="EMBL" id="PSJ60263.1"/>
    </source>
</evidence>
<protein>
    <recommendedName>
        <fullName evidence="2">histidine kinase</fullName>
        <ecNumber evidence="2">2.7.13.3</ecNumber>
    </recommendedName>
</protein>
<dbReference type="EMBL" id="PXYL01000006">
    <property type="protein sequence ID" value="PSJ60263.1"/>
    <property type="molecule type" value="Genomic_DNA"/>
</dbReference>
<feature type="transmembrane region" description="Helical" evidence="8">
    <location>
        <begin position="97"/>
        <end position="115"/>
    </location>
</feature>
<dbReference type="AlphaFoldDB" id="A0A2P7SCQ6"/>
<dbReference type="Proteomes" id="UP000240653">
    <property type="component" value="Unassembled WGS sequence"/>
</dbReference>
<dbReference type="PANTHER" id="PTHR41523:SF8">
    <property type="entry name" value="ETHYLENE RESPONSE SENSOR PROTEIN"/>
    <property type="match status" value="1"/>
</dbReference>
<keyword evidence="8" id="KW-1133">Transmembrane helix</keyword>
<organism evidence="10 11">
    <name type="scientific">Pseudaminobacter soli</name>
    <name type="common">ex Li et al. 2025</name>
    <dbReference type="NCBI Taxonomy" id="1295366"/>
    <lineage>
        <taxon>Bacteria</taxon>
        <taxon>Pseudomonadati</taxon>
        <taxon>Pseudomonadota</taxon>
        <taxon>Alphaproteobacteria</taxon>
        <taxon>Hyphomicrobiales</taxon>
        <taxon>Phyllobacteriaceae</taxon>
        <taxon>Pseudaminobacter</taxon>
    </lineage>
</organism>
<comment type="caution">
    <text evidence="10">The sequence shown here is derived from an EMBL/GenBank/DDBJ whole genome shotgun (WGS) entry which is preliminary data.</text>
</comment>
<feature type="transmembrane region" description="Helical" evidence="8">
    <location>
        <begin position="271"/>
        <end position="289"/>
    </location>
</feature>
<reference evidence="10 11" key="1">
    <citation type="submission" date="2018-03" db="EMBL/GenBank/DDBJ databases">
        <title>The draft genome of Mesorhizobium soli JCM 19897.</title>
        <authorList>
            <person name="Li L."/>
            <person name="Liu L."/>
            <person name="Liang L."/>
            <person name="Wang T."/>
            <person name="Zhang X."/>
        </authorList>
    </citation>
    <scope>NUCLEOTIDE SEQUENCE [LARGE SCALE GENOMIC DNA]</scope>
    <source>
        <strain evidence="10 11">JCM 19897</strain>
    </source>
</reference>
<evidence type="ECO:0000256" key="1">
    <source>
        <dbReference type="ARBA" id="ARBA00000085"/>
    </source>
</evidence>
<evidence type="ECO:0000256" key="4">
    <source>
        <dbReference type="ARBA" id="ARBA00022679"/>
    </source>
</evidence>